<proteinExistence type="predicted"/>
<reference evidence="1 2" key="1">
    <citation type="submission" date="2020-04" db="EMBL/GenBank/DDBJ databases">
        <title>Paeniglutamicibacter sp. ANT13_2, a novel actinomycete isolated from sediment in Antarctica.</title>
        <authorList>
            <person name="Sakdapetsiri C."/>
            <person name="Pinyakong O."/>
        </authorList>
    </citation>
    <scope>NUCLEOTIDE SEQUENCE [LARGE SCALE GENOMIC DNA]</scope>
    <source>
        <strain evidence="1 2">ANT13_2</strain>
    </source>
</reference>
<name>A0ABX1G632_9MICC</name>
<keyword evidence="2" id="KW-1185">Reference proteome</keyword>
<dbReference type="Proteomes" id="UP000746595">
    <property type="component" value="Unassembled WGS sequence"/>
</dbReference>
<sequence length="204" mass="22636">MIEYEIEPDLEYWLPVPRSFPDEQWDTAEQWAADLAEVAIPESDAMRQAYQLMALDVVNNQVDEAEHTLWYSPEDGHAMGTAHLIVLQDDPGQSLVQLALPTYESVTPAQVEEYGSAVFGQIVQTTSAITLEVPKEDETVMSPAIGHVRTVGRSHGMVFLLEAFDSDLATLGFMMEPMIALFETVTFGVADDDHDEDENGPVFS</sequence>
<accession>A0ABX1G632</accession>
<organism evidence="1 2">
    <name type="scientific">Paeniglutamicibacter terrestris</name>
    <dbReference type="NCBI Taxonomy" id="2723403"/>
    <lineage>
        <taxon>Bacteria</taxon>
        <taxon>Bacillati</taxon>
        <taxon>Actinomycetota</taxon>
        <taxon>Actinomycetes</taxon>
        <taxon>Micrococcales</taxon>
        <taxon>Micrococcaceae</taxon>
        <taxon>Paeniglutamicibacter</taxon>
    </lineage>
</organism>
<dbReference type="RefSeq" id="WP_168152538.1">
    <property type="nucleotide sequence ID" value="NZ_JAAWVT010000006.1"/>
</dbReference>
<protein>
    <submittedName>
        <fullName evidence="1">Uncharacterized protein</fullName>
    </submittedName>
</protein>
<evidence type="ECO:0000313" key="2">
    <source>
        <dbReference type="Proteomes" id="UP000746595"/>
    </source>
</evidence>
<gene>
    <name evidence="1" type="ORF">HED64_13435</name>
</gene>
<dbReference type="EMBL" id="JAAWVT010000006">
    <property type="protein sequence ID" value="NKG21704.1"/>
    <property type="molecule type" value="Genomic_DNA"/>
</dbReference>
<comment type="caution">
    <text evidence="1">The sequence shown here is derived from an EMBL/GenBank/DDBJ whole genome shotgun (WGS) entry which is preliminary data.</text>
</comment>
<evidence type="ECO:0000313" key="1">
    <source>
        <dbReference type="EMBL" id="NKG21704.1"/>
    </source>
</evidence>